<organism evidence="2 3">
    <name type="scientific">Stylosanthes scabra</name>
    <dbReference type="NCBI Taxonomy" id="79078"/>
    <lineage>
        <taxon>Eukaryota</taxon>
        <taxon>Viridiplantae</taxon>
        <taxon>Streptophyta</taxon>
        <taxon>Embryophyta</taxon>
        <taxon>Tracheophyta</taxon>
        <taxon>Spermatophyta</taxon>
        <taxon>Magnoliopsida</taxon>
        <taxon>eudicotyledons</taxon>
        <taxon>Gunneridae</taxon>
        <taxon>Pentapetalae</taxon>
        <taxon>rosids</taxon>
        <taxon>fabids</taxon>
        <taxon>Fabales</taxon>
        <taxon>Fabaceae</taxon>
        <taxon>Papilionoideae</taxon>
        <taxon>50 kb inversion clade</taxon>
        <taxon>dalbergioids sensu lato</taxon>
        <taxon>Dalbergieae</taxon>
        <taxon>Pterocarpus clade</taxon>
        <taxon>Stylosanthes</taxon>
    </lineage>
</organism>
<protein>
    <recommendedName>
        <fullName evidence="4">CCHC-type domain-containing protein</fullName>
    </recommendedName>
</protein>
<dbReference type="Proteomes" id="UP001341840">
    <property type="component" value="Unassembled WGS sequence"/>
</dbReference>
<evidence type="ECO:0000313" key="2">
    <source>
        <dbReference type="EMBL" id="MED6224045.1"/>
    </source>
</evidence>
<name>A0ABU6ZPY7_9FABA</name>
<reference evidence="2 3" key="1">
    <citation type="journal article" date="2023" name="Plants (Basel)">
        <title>Bridging the Gap: Combining Genomics and Transcriptomics Approaches to Understand Stylosanthes scabra, an Orphan Legume from the Brazilian Caatinga.</title>
        <authorList>
            <person name="Ferreira-Neto J.R.C."/>
            <person name="da Silva M.D."/>
            <person name="Binneck E."/>
            <person name="de Melo N.F."/>
            <person name="da Silva R.H."/>
            <person name="de Melo A.L.T.M."/>
            <person name="Pandolfi V."/>
            <person name="Bustamante F.O."/>
            <person name="Brasileiro-Vidal A.C."/>
            <person name="Benko-Iseppon A.M."/>
        </authorList>
    </citation>
    <scope>NUCLEOTIDE SEQUENCE [LARGE SCALE GENOMIC DNA]</scope>
    <source>
        <tissue evidence="2">Leaves</tissue>
    </source>
</reference>
<gene>
    <name evidence="2" type="ORF">PIB30_080000</name>
</gene>
<sequence length="104" mass="11542">MRKGINEVETLEVLVDQNKTLTQQINLLNSKLGGMQVSAVNSQIESCDVCGNQGHLSNTCALIQDQQSTEQVNYMGNAPRPPLNDPYAKTFNPGWRNDGRIRKP</sequence>
<evidence type="ECO:0000313" key="3">
    <source>
        <dbReference type="Proteomes" id="UP001341840"/>
    </source>
</evidence>
<dbReference type="EMBL" id="JASCZI010273012">
    <property type="protein sequence ID" value="MED6224045.1"/>
    <property type="molecule type" value="Genomic_DNA"/>
</dbReference>
<evidence type="ECO:0008006" key="4">
    <source>
        <dbReference type="Google" id="ProtNLM"/>
    </source>
</evidence>
<keyword evidence="3" id="KW-1185">Reference proteome</keyword>
<accession>A0ABU6ZPY7</accession>
<feature type="region of interest" description="Disordered" evidence="1">
    <location>
        <begin position="76"/>
        <end position="104"/>
    </location>
</feature>
<comment type="caution">
    <text evidence="2">The sequence shown here is derived from an EMBL/GenBank/DDBJ whole genome shotgun (WGS) entry which is preliminary data.</text>
</comment>
<proteinExistence type="predicted"/>
<evidence type="ECO:0000256" key="1">
    <source>
        <dbReference type="SAM" id="MobiDB-lite"/>
    </source>
</evidence>